<keyword evidence="3" id="KW-1185">Reference proteome</keyword>
<gene>
    <name evidence="2" type="ORF">AWOD_II_0422</name>
</gene>
<evidence type="ECO:0000256" key="1">
    <source>
        <dbReference type="SAM" id="Coils"/>
    </source>
</evidence>
<dbReference type="KEGG" id="awd:AWOD_II_0422"/>
<protein>
    <recommendedName>
        <fullName evidence="4">ATP-dependent transcriptional regulator</fullName>
    </recommendedName>
</protein>
<feature type="coiled-coil region" evidence="1">
    <location>
        <begin position="330"/>
        <end position="357"/>
    </location>
</feature>
<evidence type="ECO:0000313" key="3">
    <source>
        <dbReference type="Proteomes" id="UP000032427"/>
    </source>
</evidence>
<evidence type="ECO:0008006" key="4">
    <source>
        <dbReference type="Google" id="ProtNLM"/>
    </source>
</evidence>
<dbReference type="InterPro" id="IPR011990">
    <property type="entry name" value="TPR-like_helical_dom_sf"/>
</dbReference>
<organism evidence="2 3">
    <name type="scientific">Aliivibrio wodanis</name>
    <dbReference type="NCBI Taxonomy" id="80852"/>
    <lineage>
        <taxon>Bacteria</taxon>
        <taxon>Pseudomonadati</taxon>
        <taxon>Pseudomonadota</taxon>
        <taxon>Gammaproteobacteria</taxon>
        <taxon>Vibrionales</taxon>
        <taxon>Vibrionaceae</taxon>
        <taxon>Aliivibrio</taxon>
    </lineage>
</organism>
<dbReference type="InterPro" id="IPR019734">
    <property type="entry name" value="TPR_rpt"/>
</dbReference>
<name>A0A090I9P3_9GAMM</name>
<dbReference type="SUPFAM" id="SSF48452">
    <property type="entry name" value="TPR-like"/>
    <property type="match status" value="1"/>
</dbReference>
<dbReference type="Proteomes" id="UP000032427">
    <property type="component" value="Chromosome 2"/>
</dbReference>
<dbReference type="GeneID" id="28542671"/>
<dbReference type="HOGENOM" id="CLU_550860_0_0_6"/>
<sequence length="488" mass="56431">MDKSKNKIISDLKTLEKFVEDNSEEVKKKAKQTLLLSEKIHFKYGIVYSKLIITQTHWHLMEYQAGLKVAKDILSSYQDLEDDELLPSILHALALHSWGQAKLFSAQQYWIQALEQSLLLDNNKIEVESLIGLGNIWRMTNNLHEANSTHHIAAKRAILYRIPNLEAKAYILQAWDNYLLENYQAMLPILDKAEKLLTHNTNLTWQAEVYDFKGLALLGLNNLNAAYKCCSFASQLAKQNNLVWMNAHSSISLARIATAQSNYSDAYELLTQAEVIAQQFDKGELRSQICLEQSRIAECTQDYEHALYAYKRYRQYQIMLLQEQSSSLNKDKISASKEQLEIRAKKLIQRIKIQIDNHSISSLSYLVRNDKWFQNVEALSLSTIEQKYQIVVINEESIEKLNTLMVLIHQYCKDGDQVTQLNKNTITLLVQESKVETLKIVNSLTALFSTYPWHRYSFTSTRPSVSFMSLNEFLHDSPFNLLIETLYE</sequence>
<dbReference type="AlphaFoldDB" id="A0A090I9P3"/>
<proteinExistence type="predicted"/>
<dbReference type="SMART" id="SM00028">
    <property type="entry name" value="TPR"/>
    <property type="match status" value="3"/>
</dbReference>
<dbReference type="PATRIC" id="fig|80852.17.peg.3184"/>
<keyword evidence="1" id="KW-0175">Coiled coil</keyword>
<evidence type="ECO:0000313" key="2">
    <source>
        <dbReference type="EMBL" id="CED57067.1"/>
    </source>
</evidence>
<dbReference type="EMBL" id="LN554847">
    <property type="protein sequence ID" value="CED57067.1"/>
    <property type="molecule type" value="Genomic_DNA"/>
</dbReference>
<accession>A0A090I9P3</accession>
<dbReference type="Gene3D" id="1.25.40.10">
    <property type="entry name" value="Tetratricopeptide repeat domain"/>
    <property type="match status" value="2"/>
</dbReference>
<reference evidence="3" key="1">
    <citation type="submission" date="2014-09" db="EMBL/GenBank/DDBJ databases">
        <authorList>
            <person name="Hjerde E."/>
        </authorList>
    </citation>
    <scope>NUCLEOTIDE SEQUENCE [LARGE SCALE GENOMIC DNA]</scope>
    <source>
        <strain evidence="3">06/09/139</strain>
    </source>
</reference>
<dbReference type="OrthoDB" id="5903759at2"/>
<dbReference type="STRING" id="80852.AWOD_II_0422"/>